<reference evidence="1" key="1">
    <citation type="submission" date="2018-02" db="EMBL/GenBank/DDBJ databases">
        <title>Rhizophora mucronata_Transcriptome.</title>
        <authorList>
            <person name="Meera S.P."/>
            <person name="Sreeshan A."/>
            <person name="Augustine A."/>
        </authorList>
    </citation>
    <scope>NUCLEOTIDE SEQUENCE</scope>
    <source>
        <tissue evidence="1">Leaf</tissue>
    </source>
</reference>
<protein>
    <submittedName>
        <fullName evidence="1">Uncharacterized protein</fullName>
    </submittedName>
</protein>
<proteinExistence type="predicted"/>
<sequence length="40" mass="4717">MVFGLPYFSLSCPCDSSDMFGRILGNFLKFNWMNFIEIKF</sequence>
<accession>A0A2P2MEX7</accession>
<dbReference type="AlphaFoldDB" id="A0A2P2MEX7"/>
<evidence type="ECO:0000313" key="1">
    <source>
        <dbReference type="EMBL" id="MBX28780.1"/>
    </source>
</evidence>
<dbReference type="EMBL" id="GGEC01048296">
    <property type="protein sequence ID" value="MBX28780.1"/>
    <property type="molecule type" value="Transcribed_RNA"/>
</dbReference>
<name>A0A2P2MEX7_RHIMU</name>
<organism evidence="1">
    <name type="scientific">Rhizophora mucronata</name>
    <name type="common">Asiatic mangrove</name>
    <dbReference type="NCBI Taxonomy" id="61149"/>
    <lineage>
        <taxon>Eukaryota</taxon>
        <taxon>Viridiplantae</taxon>
        <taxon>Streptophyta</taxon>
        <taxon>Embryophyta</taxon>
        <taxon>Tracheophyta</taxon>
        <taxon>Spermatophyta</taxon>
        <taxon>Magnoliopsida</taxon>
        <taxon>eudicotyledons</taxon>
        <taxon>Gunneridae</taxon>
        <taxon>Pentapetalae</taxon>
        <taxon>rosids</taxon>
        <taxon>fabids</taxon>
        <taxon>Malpighiales</taxon>
        <taxon>Rhizophoraceae</taxon>
        <taxon>Rhizophora</taxon>
    </lineage>
</organism>